<dbReference type="PANTHER" id="PTHR20883">
    <property type="entry name" value="PHYTANOYL-COA DIOXYGENASE DOMAIN CONTAINING 1"/>
    <property type="match status" value="1"/>
</dbReference>
<name>A0A2Z4ADZ5_9BACT</name>
<proteinExistence type="predicted"/>
<dbReference type="Pfam" id="PF05721">
    <property type="entry name" value="PhyH"/>
    <property type="match status" value="1"/>
</dbReference>
<dbReference type="AlphaFoldDB" id="A0A2Z4ADZ5"/>
<evidence type="ECO:0000313" key="2">
    <source>
        <dbReference type="EMBL" id="AWT60539.1"/>
    </source>
</evidence>
<dbReference type="EMBL" id="CP029803">
    <property type="protein sequence ID" value="AWT60539.1"/>
    <property type="molecule type" value="Genomic_DNA"/>
</dbReference>
<protein>
    <recommendedName>
        <fullName evidence="4">1-deoxypentalenic acid 11-beta-hydroxylase</fullName>
    </recommendedName>
</protein>
<dbReference type="GO" id="GO:0005506">
    <property type="term" value="F:iron ion binding"/>
    <property type="evidence" value="ECO:0007669"/>
    <property type="project" value="UniProtKB-ARBA"/>
</dbReference>
<evidence type="ECO:0000313" key="3">
    <source>
        <dbReference type="Proteomes" id="UP000247465"/>
    </source>
</evidence>
<reference evidence="2 3" key="1">
    <citation type="submission" date="2018-06" db="EMBL/GenBank/DDBJ databases">
        <title>Draft Genome Sequence of a Novel Marine Bacterium Related to the Verrucomicrobia.</title>
        <authorList>
            <person name="Vosseberg J."/>
            <person name="Martijn J."/>
            <person name="Ettema T.J.G."/>
        </authorList>
    </citation>
    <scope>NUCLEOTIDE SEQUENCE [LARGE SCALE GENOMIC DNA]</scope>
    <source>
        <strain evidence="2">TARA_B100001123</strain>
    </source>
</reference>
<dbReference type="Gene3D" id="2.60.120.620">
    <property type="entry name" value="q2cbj1_9rhob like domain"/>
    <property type="match status" value="1"/>
</dbReference>
<dbReference type="PANTHER" id="PTHR20883:SF48">
    <property type="entry name" value="ECTOINE DIOXYGENASE"/>
    <property type="match status" value="1"/>
</dbReference>
<evidence type="ECO:0008006" key="4">
    <source>
        <dbReference type="Google" id="ProtNLM"/>
    </source>
</evidence>
<dbReference type="GO" id="GO:0016706">
    <property type="term" value="F:2-oxoglutarate-dependent dioxygenase activity"/>
    <property type="evidence" value="ECO:0007669"/>
    <property type="project" value="UniProtKB-ARBA"/>
</dbReference>
<comment type="cofactor">
    <cofactor evidence="1">
        <name>Fe(2+)</name>
        <dbReference type="ChEBI" id="CHEBI:29033"/>
    </cofactor>
</comment>
<dbReference type="KEGG" id="mtar:DF168_01753"/>
<organism evidence="2 3">
    <name type="scientific">Candidatus Moanibacter tarae</name>
    <dbReference type="NCBI Taxonomy" id="2200854"/>
    <lineage>
        <taxon>Bacteria</taxon>
        <taxon>Pseudomonadati</taxon>
        <taxon>Verrucomicrobiota</taxon>
        <taxon>Opitutia</taxon>
        <taxon>Puniceicoccales</taxon>
        <taxon>Puniceicoccales incertae sedis</taxon>
        <taxon>Candidatus Moanibacter</taxon>
    </lineage>
</organism>
<dbReference type="InterPro" id="IPR008775">
    <property type="entry name" value="Phytyl_CoA_dOase-like"/>
</dbReference>
<dbReference type="Proteomes" id="UP000247465">
    <property type="component" value="Chromosome"/>
</dbReference>
<evidence type="ECO:0000256" key="1">
    <source>
        <dbReference type="ARBA" id="ARBA00001954"/>
    </source>
</evidence>
<dbReference type="SUPFAM" id="SSF51197">
    <property type="entry name" value="Clavaminate synthase-like"/>
    <property type="match status" value="1"/>
</dbReference>
<sequence length="251" mass="28780">MSYHRFKEFFYRNGFVVVPGFITGNEFQELESNLARYIAEVVPGLPKTEAYYQDPNRPETLKQLQRLDRDPFFEKISKKAKWYELAEALLGEKCDECLGGPEWFNKPPNTEHPTPPHQDNYYFKFNPPLVVTIWVAMEAIDSENGCLRYVPGSHKRGIRPHNRSKVLGFSQTVTDWGPADEAAEIRVELQAGDAVVHHSELIHRAEPNKSSTRHRRAYAQIIKAVGAKVDEKAKAEYEAEVRVHLASSEVR</sequence>
<accession>A0A2Z4ADZ5</accession>
<gene>
    <name evidence="2" type="ORF">DF168_01753</name>
</gene>